<evidence type="ECO:0000256" key="1">
    <source>
        <dbReference type="ARBA" id="ARBA00002634"/>
    </source>
</evidence>
<dbReference type="Gene3D" id="1.10.1270.20">
    <property type="entry name" value="tRNA(m1g37)methyltransferase, domain 2"/>
    <property type="match status" value="1"/>
</dbReference>
<evidence type="ECO:0000256" key="12">
    <source>
        <dbReference type="ARBA" id="ARBA00029736"/>
    </source>
</evidence>
<keyword evidence="9" id="KW-0808">Transferase</keyword>
<evidence type="ECO:0000256" key="2">
    <source>
        <dbReference type="ARBA" id="ARBA00004496"/>
    </source>
</evidence>
<evidence type="ECO:0000256" key="10">
    <source>
        <dbReference type="ARBA" id="ARBA00022691"/>
    </source>
</evidence>
<reference evidence="16 17" key="1">
    <citation type="submission" date="2017-09" db="EMBL/GenBank/DDBJ databases">
        <title>Depth-based differentiation of microbial function through sediment-hosted aquifers and enrichment of novel symbionts in the deep terrestrial subsurface.</title>
        <authorList>
            <person name="Probst A.J."/>
            <person name="Ladd B."/>
            <person name="Jarett J.K."/>
            <person name="Geller-Mcgrath D.E."/>
            <person name="Sieber C.M."/>
            <person name="Emerson J.B."/>
            <person name="Anantharaman K."/>
            <person name="Thomas B.C."/>
            <person name="Malmstrom R."/>
            <person name="Stieglmeier M."/>
            <person name="Klingl A."/>
            <person name="Woyke T."/>
            <person name="Ryan C.M."/>
            <person name="Banfield J.F."/>
        </authorList>
    </citation>
    <scope>NUCLEOTIDE SEQUENCE [LARGE SCALE GENOMIC DNA]</scope>
    <source>
        <strain evidence="16">CG23_combo_of_CG06-09_8_20_14_all_36_12</strain>
    </source>
</reference>
<comment type="subunit">
    <text evidence="4">Homodimer.</text>
</comment>
<dbReference type="GO" id="GO:0002939">
    <property type="term" value="P:tRNA N1-guanine methylation"/>
    <property type="evidence" value="ECO:0007669"/>
    <property type="project" value="TreeGrafter"/>
</dbReference>
<evidence type="ECO:0000256" key="6">
    <source>
        <dbReference type="ARBA" id="ARBA00014679"/>
    </source>
</evidence>
<gene>
    <name evidence="16" type="ORF">COX34_02095</name>
</gene>
<feature type="domain" description="tRNA methyltransferase TRMD/TRM10-type" evidence="15">
    <location>
        <begin position="2"/>
        <end position="150"/>
    </location>
</feature>
<protein>
    <recommendedName>
        <fullName evidence="6">tRNA (guanine-N(1)-)-methyltransferase</fullName>
        <ecNumber evidence="5">2.1.1.228</ecNumber>
    </recommendedName>
    <alternativeName>
        <fullName evidence="12">M1G-methyltransferase</fullName>
    </alternativeName>
    <alternativeName>
        <fullName evidence="13">tRNA [GM37] methyltransferase</fullName>
    </alternativeName>
</protein>
<evidence type="ECO:0000256" key="7">
    <source>
        <dbReference type="ARBA" id="ARBA00022490"/>
    </source>
</evidence>
<dbReference type="InterPro" id="IPR023148">
    <property type="entry name" value="tRNA_m1G_MeTrfase_C_sf"/>
</dbReference>
<dbReference type="InterPro" id="IPR029028">
    <property type="entry name" value="Alpha/beta_knot_MTases"/>
</dbReference>
<keyword evidence="8" id="KW-0489">Methyltransferase</keyword>
<dbReference type="PANTHER" id="PTHR46417">
    <property type="entry name" value="TRNA (GUANINE-N(1)-)-METHYLTRANSFERASE"/>
    <property type="match status" value="1"/>
</dbReference>
<evidence type="ECO:0000256" key="14">
    <source>
        <dbReference type="ARBA" id="ARBA00047783"/>
    </source>
</evidence>
<proteinExistence type="inferred from homology"/>
<evidence type="ECO:0000256" key="13">
    <source>
        <dbReference type="ARBA" id="ARBA00033392"/>
    </source>
</evidence>
<evidence type="ECO:0000256" key="8">
    <source>
        <dbReference type="ARBA" id="ARBA00022603"/>
    </source>
</evidence>
<dbReference type="InterPro" id="IPR016009">
    <property type="entry name" value="tRNA_MeTrfase_TRMD/TRM10"/>
</dbReference>
<dbReference type="InterPro" id="IPR002649">
    <property type="entry name" value="tRNA_m1G_MeTrfase_TrmD"/>
</dbReference>
<dbReference type="PANTHER" id="PTHR46417:SF1">
    <property type="entry name" value="TRNA (GUANINE-N(1)-)-METHYLTRANSFERASE"/>
    <property type="match status" value="1"/>
</dbReference>
<evidence type="ECO:0000256" key="9">
    <source>
        <dbReference type="ARBA" id="ARBA00022679"/>
    </source>
</evidence>
<dbReference type="EMBL" id="PCRS01000039">
    <property type="protein sequence ID" value="PIP24827.1"/>
    <property type="molecule type" value="Genomic_DNA"/>
</dbReference>
<comment type="function">
    <text evidence="1">Specifically methylates guanosine-37 in various tRNAs.</text>
</comment>
<dbReference type="EC" id="2.1.1.228" evidence="5"/>
<evidence type="ECO:0000256" key="4">
    <source>
        <dbReference type="ARBA" id="ARBA00011738"/>
    </source>
</evidence>
<comment type="caution">
    <text evidence="16">The sequence shown here is derived from an EMBL/GenBank/DDBJ whole genome shotgun (WGS) entry which is preliminary data.</text>
</comment>
<evidence type="ECO:0000256" key="5">
    <source>
        <dbReference type="ARBA" id="ARBA00012807"/>
    </source>
</evidence>
<accession>A0A2G9Z031</accession>
<comment type="subcellular location">
    <subcellularLocation>
        <location evidence="2">Cytoplasm</location>
    </subcellularLocation>
</comment>
<comment type="catalytic activity">
    <reaction evidence="14">
        <text>guanosine(37) in tRNA + S-adenosyl-L-methionine = N(1)-methylguanosine(37) in tRNA + S-adenosyl-L-homocysteine + H(+)</text>
        <dbReference type="Rhea" id="RHEA:36899"/>
        <dbReference type="Rhea" id="RHEA-COMP:10145"/>
        <dbReference type="Rhea" id="RHEA-COMP:10147"/>
        <dbReference type="ChEBI" id="CHEBI:15378"/>
        <dbReference type="ChEBI" id="CHEBI:57856"/>
        <dbReference type="ChEBI" id="CHEBI:59789"/>
        <dbReference type="ChEBI" id="CHEBI:73542"/>
        <dbReference type="ChEBI" id="CHEBI:74269"/>
        <dbReference type="EC" id="2.1.1.228"/>
    </reaction>
</comment>
<dbReference type="Pfam" id="PF01746">
    <property type="entry name" value="tRNA_m1G_MT"/>
    <property type="match status" value="1"/>
</dbReference>
<dbReference type="GO" id="GO:0052906">
    <property type="term" value="F:tRNA (guanine(37)-N1)-methyltransferase activity"/>
    <property type="evidence" value="ECO:0007669"/>
    <property type="project" value="UniProtKB-EC"/>
</dbReference>
<name>A0A2G9Z031_9BACT</name>
<dbReference type="GO" id="GO:0005829">
    <property type="term" value="C:cytosol"/>
    <property type="evidence" value="ECO:0007669"/>
    <property type="project" value="TreeGrafter"/>
</dbReference>
<sequence>MILFTPRGKKFNQKIAYKLSKLNQIIMICGRYEGVDERVAKYIADLELSIGDYDLMGGELPTMIVIETVARLIPGVLGKPELLKERTTKEKGFIEYPQYTRPELFDIRKYIKNWRACPPKFRKAKIWRVPKVLISGHHKKIEEWRRKHQKIIEK</sequence>
<keyword evidence="11" id="KW-0819">tRNA processing</keyword>
<dbReference type="AlphaFoldDB" id="A0A2G9Z031"/>
<keyword evidence="10" id="KW-0949">S-adenosyl-L-methionine</keyword>
<organism evidence="16 17">
    <name type="scientific">Candidatus Nealsonbacteria bacterium CG23_combo_of_CG06-09_8_20_14_all_36_12</name>
    <dbReference type="NCBI Taxonomy" id="1974718"/>
    <lineage>
        <taxon>Bacteria</taxon>
        <taxon>Candidatus Nealsoniibacteriota</taxon>
    </lineage>
</organism>
<evidence type="ECO:0000313" key="16">
    <source>
        <dbReference type="EMBL" id="PIP24827.1"/>
    </source>
</evidence>
<evidence type="ECO:0000256" key="11">
    <source>
        <dbReference type="ARBA" id="ARBA00022694"/>
    </source>
</evidence>
<comment type="similarity">
    <text evidence="3">Belongs to the RNA methyltransferase TrmD family.</text>
</comment>
<dbReference type="InterPro" id="IPR029026">
    <property type="entry name" value="tRNA_m1G_MTases_N"/>
</dbReference>
<evidence type="ECO:0000256" key="3">
    <source>
        <dbReference type="ARBA" id="ARBA00007630"/>
    </source>
</evidence>
<keyword evidence="7" id="KW-0963">Cytoplasm</keyword>
<evidence type="ECO:0000259" key="15">
    <source>
        <dbReference type="Pfam" id="PF01746"/>
    </source>
</evidence>
<dbReference type="Gene3D" id="3.40.1280.10">
    <property type="match status" value="1"/>
</dbReference>
<dbReference type="Proteomes" id="UP000228681">
    <property type="component" value="Unassembled WGS sequence"/>
</dbReference>
<evidence type="ECO:0000313" key="17">
    <source>
        <dbReference type="Proteomes" id="UP000228681"/>
    </source>
</evidence>
<dbReference type="SUPFAM" id="SSF75217">
    <property type="entry name" value="alpha/beta knot"/>
    <property type="match status" value="1"/>
</dbReference>